<dbReference type="PROSITE" id="PS51462">
    <property type="entry name" value="NUDIX"/>
    <property type="match status" value="1"/>
</dbReference>
<dbReference type="SUPFAM" id="SSF55811">
    <property type="entry name" value="Nudix"/>
    <property type="match status" value="1"/>
</dbReference>
<reference evidence="9 11" key="1">
    <citation type="journal article" date="2022" name="bioRxiv">
        <title>Prophages regulate Shewanella fidelis 3313 motility and biofilm formation: implications for gut colonization dynamics in Ciona robusta.</title>
        <authorList>
            <person name="Natarajan O."/>
            <person name="Gibboney S.L."/>
            <person name="Young M.N."/>
            <person name="Lim S.J."/>
            <person name="Pluta N."/>
            <person name="Atkinson C.G."/>
            <person name="Leigh B.A."/>
            <person name="Liberti A."/>
            <person name="Kees E.D."/>
            <person name="Breitbart M."/>
            <person name="Gralnick J.A."/>
            <person name="Dishaw L.J."/>
        </authorList>
    </citation>
    <scope>NUCLEOTIDE SEQUENCE [LARGE SCALE GENOMIC DNA]</scope>
    <source>
        <strain evidence="9 11">JG4066</strain>
    </source>
</reference>
<proteinExistence type="predicted"/>
<dbReference type="EMBL" id="JAPMLE010000001">
    <property type="protein sequence ID" value="MDR8523922.1"/>
    <property type="molecule type" value="Genomic_DNA"/>
</dbReference>
<dbReference type="InterPro" id="IPR015797">
    <property type="entry name" value="NUDIX_hydrolase-like_dom_sf"/>
</dbReference>
<evidence type="ECO:0000256" key="3">
    <source>
        <dbReference type="ARBA" id="ARBA00022723"/>
    </source>
</evidence>
<protein>
    <submittedName>
        <fullName evidence="8">CoA pyrophosphatase</fullName>
    </submittedName>
</protein>
<comment type="caution">
    <text evidence="8">The sequence shown here is derived from an EMBL/GenBank/DDBJ whole genome shotgun (WGS) entry which is preliminary data.</text>
</comment>
<keyword evidence="11" id="KW-1185">Reference proteome</keyword>
<evidence type="ECO:0000259" key="7">
    <source>
        <dbReference type="PROSITE" id="PS51462"/>
    </source>
</evidence>
<dbReference type="InterPro" id="IPR000086">
    <property type="entry name" value="NUDIX_hydrolase_dom"/>
</dbReference>
<dbReference type="PANTHER" id="PTHR12992:SF11">
    <property type="entry name" value="MITOCHONDRIAL COENZYME A DIPHOSPHATASE NUDT8"/>
    <property type="match status" value="1"/>
</dbReference>
<gene>
    <name evidence="8" type="ORF">OS133_09585</name>
    <name evidence="9" type="ORF">OS134_06130</name>
</gene>
<feature type="domain" description="Nudix hydrolase" evidence="7">
    <location>
        <begin position="31"/>
        <end position="164"/>
    </location>
</feature>
<keyword evidence="6" id="KW-0464">Manganese</keyword>
<evidence type="ECO:0000256" key="5">
    <source>
        <dbReference type="ARBA" id="ARBA00022842"/>
    </source>
</evidence>
<keyword evidence="3" id="KW-0479">Metal-binding</keyword>
<dbReference type="RefSeq" id="WP_310654736.1">
    <property type="nucleotide sequence ID" value="NZ_JAPMLA010000001.1"/>
</dbReference>
<dbReference type="Pfam" id="PF00293">
    <property type="entry name" value="NUDIX"/>
    <property type="match status" value="1"/>
</dbReference>
<comment type="cofactor">
    <cofactor evidence="2">
        <name>Mg(2+)</name>
        <dbReference type="ChEBI" id="CHEBI:18420"/>
    </cofactor>
</comment>
<organism evidence="8 10">
    <name type="scientific">Shewanella fidelis</name>
    <dbReference type="NCBI Taxonomy" id="173509"/>
    <lineage>
        <taxon>Bacteria</taxon>
        <taxon>Pseudomonadati</taxon>
        <taxon>Pseudomonadota</taxon>
        <taxon>Gammaproteobacteria</taxon>
        <taxon>Alteromonadales</taxon>
        <taxon>Shewanellaceae</taxon>
        <taxon>Shewanella</taxon>
    </lineage>
</organism>
<keyword evidence="4" id="KW-0378">Hydrolase</keyword>
<dbReference type="InterPro" id="IPR045121">
    <property type="entry name" value="CoAse"/>
</dbReference>
<name>A0AAW8NKZ4_9GAMM</name>
<comment type="cofactor">
    <cofactor evidence="1">
        <name>Mn(2+)</name>
        <dbReference type="ChEBI" id="CHEBI:29035"/>
    </cofactor>
</comment>
<dbReference type="PANTHER" id="PTHR12992">
    <property type="entry name" value="NUDIX HYDROLASE"/>
    <property type="match status" value="1"/>
</dbReference>
<keyword evidence="5" id="KW-0460">Magnesium</keyword>
<dbReference type="GO" id="GO:0010945">
    <property type="term" value="F:coenzyme A diphosphatase activity"/>
    <property type="evidence" value="ECO:0007669"/>
    <property type="project" value="InterPro"/>
</dbReference>
<evidence type="ECO:0000313" key="9">
    <source>
        <dbReference type="EMBL" id="MDW4823643.1"/>
    </source>
</evidence>
<reference evidence="8" key="2">
    <citation type="submission" date="2022-11" db="EMBL/GenBank/DDBJ databases">
        <title>Prophages regulate Shewanella fidelis motility and biofilm formation: implications for gut colonization dynamics in Ciona robusta.</title>
        <authorList>
            <person name="Natarajan O."/>
            <person name="Gibboney S.L."/>
            <person name="Young M.N."/>
            <person name="Lim S.J."/>
            <person name="Pluta N."/>
            <person name="Atkinson C.G.F."/>
            <person name="Leigh B.A."/>
            <person name="Liberti A."/>
            <person name="Kees E."/>
            <person name="Breitbart M."/>
            <person name="Gralnick J."/>
            <person name="Dishaw L.J."/>
        </authorList>
    </citation>
    <scope>NUCLEOTIDE SEQUENCE</scope>
    <source>
        <strain evidence="8">3313</strain>
    </source>
</reference>
<evidence type="ECO:0000256" key="2">
    <source>
        <dbReference type="ARBA" id="ARBA00001946"/>
    </source>
</evidence>
<dbReference type="GO" id="GO:0046872">
    <property type="term" value="F:metal ion binding"/>
    <property type="evidence" value="ECO:0007669"/>
    <property type="project" value="UniProtKB-KW"/>
</dbReference>
<dbReference type="CDD" id="cd03426">
    <property type="entry name" value="NUDIX_CoAse_Nudt7"/>
    <property type="match status" value="1"/>
</dbReference>
<dbReference type="Proteomes" id="UP001259340">
    <property type="component" value="Unassembled WGS sequence"/>
</dbReference>
<evidence type="ECO:0000313" key="8">
    <source>
        <dbReference type="EMBL" id="MDR8523922.1"/>
    </source>
</evidence>
<evidence type="ECO:0000256" key="1">
    <source>
        <dbReference type="ARBA" id="ARBA00001936"/>
    </source>
</evidence>
<evidence type="ECO:0000256" key="6">
    <source>
        <dbReference type="ARBA" id="ARBA00023211"/>
    </source>
</evidence>
<dbReference type="Proteomes" id="UP001271263">
    <property type="component" value="Unassembled WGS sequence"/>
</dbReference>
<dbReference type="AlphaFoldDB" id="A0AAW8NKZ4"/>
<dbReference type="EMBL" id="JAPMLD010000002">
    <property type="protein sequence ID" value="MDW4823643.1"/>
    <property type="molecule type" value="Genomic_DNA"/>
</dbReference>
<dbReference type="Gene3D" id="3.90.79.10">
    <property type="entry name" value="Nucleoside Triphosphate Pyrophosphohydrolase"/>
    <property type="match status" value="1"/>
</dbReference>
<sequence length="195" mass="21931">MQLAEFTTRFTLSALPELDAIHGELSHLDNKLRLAAVLIAVHEINGELQLILTKRPTHLRAHPGQISFPGGKVERADLNYQATALREAQEEIGLLAANVDVLGALPAHKTFTGFEITPFVATVKDAFEPVIDPGEVAEYFTVPLSYLLKRYNRHTQLYSRKGVQYPVHFIPYKQHFIWGATAAMIDLLCRHLEKH</sequence>
<dbReference type="NCBIfam" id="NF007980">
    <property type="entry name" value="PRK10707.1"/>
    <property type="match status" value="1"/>
</dbReference>
<evidence type="ECO:0000313" key="11">
    <source>
        <dbReference type="Proteomes" id="UP001271263"/>
    </source>
</evidence>
<accession>A0AAW8NKZ4</accession>
<evidence type="ECO:0000313" key="10">
    <source>
        <dbReference type="Proteomes" id="UP001259340"/>
    </source>
</evidence>
<evidence type="ECO:0000256" key="4">
    <source>
        <dbReference type="ARBA" id="ARBA00022801"/>
    </source>
</evidence>